<dbReference type="Gene3D" id="1.10.260.40">
    <property type="entry name" value="lambda repressor-like DNA-binding domains"/>
    <property type="match status" value="1"/>
</dbReference>
<gene>
    <name evidence="2" type="ORF">GO495_11920</name>
</gene>
<dbReference type="SMART" id="SM00530">
    <property type="entry name" value="HTH_XRE"/>
    <property type="match status" value="1"/>
</dbReference>
<dbReference type="OrthoDB" id="770730at2"/>
<feature type="domain" description="HTH cro/C1-type" evidence="1">
    <location>
        <begin position="30"/>
        <end position="84"/>
    </location>
</feature>
<dbReference type="InterPro" id="IPR001387">
    <property type="entry name" value="Cro/C1-type_HTH"/>
</dbReference>
<evidence type="ECO:0000313" key="3">
    <source>
        <dbReference type="Proteomes" id="UP000468388"/>
    </source>
</evidence>
<dbReference type="EMBL" id="WRXO01000002">
    <property type="protein sequence ID" value="MVT41293.1"/>
    <property type="molecule type" value="Genomic_DNA"/>
</dbReference>
<evidence type="ECO:0000259" key="1">
    <source>
        <dbReference type="PROSITE" id="PS50943"/>
    </source>
</evidence>
<name>A0A6N8J861_9BACT</name>
<dbReference type="SUPFAM" id="SSF47413">
    <property type="entry name" value="lambda repressor-like DNA-binding domains"/>
    <property type="match status" value="1"/>
</dbReference>
<dbReference type="CDD" id="cd00093">
    <property type="entry name" value="HTH_XRE"/>
    <property type="match status" value="1"/>
</dbReference>
<sequence>MSERFKKVSDRLSPELKQRVSKSFDISDQILDILEKKRITQKQLADKLGKSESEVSKWMKGDHNFTIDTIVKIEIALEEKIIDTPNNYQKERLASEDTKDQFEKWDKYKPASFKTSYLNNTIEIPVKTAIL</sequence>
<protein>
    <submittedName>
        <fullName evidence="2">Helix-turn-helix domain-containing protein</fullName>
    </submittedName>
</protein>
<dbReference type="GO" id="GO:0003677">
    <property type="term" value="F:DNA binding"/>
    <property type="evidence" value="ECO:0007669"/>
    <property type="project" value="InterPro"/>
</dbReference>
<organism evidence="2 3">
    <name type="scientific">Chitinophaga oryziterrae</name>
    <dbReference type="NCBI Taxonomy" id="1031224"/>
    <lineage>
        <taxon>Bacteria</taxon>
        <taxon>Pseudomonadati</taxon>
        <taxon>Bacteroidota</taxon>
        <taxon>Chitinophagia</taxon>
        <taxon>Chitinophagales</taxon>
        <taxon>Chitinophagaceae</taxon>
        <taxon>Chitinophaga</taxon>
    </lineage>
</organism>
<reference evidence="2 3" key="1">
    <citation type="submission" date="2019-12" db="EMBL/GenBank/DDBJ databases">
        <title>The draft genomic sequence of strain Chitinophaga oryziterrae JCM 16595.</title>
        <authorList>
            <person name="Zhang X."/>
        </authorList>
    </citation>
    <scope>NUCLEOTIDE SEQUENCE [LARGE SCALE GENOMIC DNA]</scope>
    <source>
        <strain evidence="2 3">JCM 16595</strain>
    </source>
</reference>
<dbReference type="InterPro" id="IPR010982">
    <property type="entry name" value="Lambda_DNA-bd_dom_sf"/>
</dbReference>
<comment type="caution">
    <text evidence="2">The sequence shown here is derived from an EMBL/GenBank/DDBJ whole genome shotgun (WGS) entry which is preliminary data.</text>
</comment>
<accession>A0A6N8J861</accession>
<dbReference type="Pfam" id="PF01381">
    <property type="entry name" value="HTH_3"/>
    <property type="match status" value="1"/>
</dbReference>
<dbReference type="Proteomes" id="UP000468388">
    <property type="component" value="Unassembled WGS sequence"/>
</dbReference>
<evidence type="ECO:0000313" key="2">
    <source>
        <dbReference type="EMBL" id="MVT41293.1"/>
    </source>
</evidence>
<dbReference type="RefSeq" id="WP_157299899.1">
    <property type="nucleotide sequence ID" value="NZ_BAAAZB010000007.1"/>
</dbReference>
<dbReference type="PROSITE" id="PS50943">
    <property type="entry name" value="HTH_CROC1"/>
    <property type="match status" value="1"/>
</dbReference>
<proteinExistence type="predicted"/>
<keyword evidence="3" id="KW-1185">Reference proteome</keyword>
<dbReference type="AlphaFoldDB" id="A0A6N8J861"/>